<reference evidence="3" key="1">
    <citation type="submission" date="2016-06" db="UniProtKB">
        <authorList>
            <consortium name="WormBaseParasite"/>
        </authorList>
    </citation>
    <scope>IDENTIFICATION</scope>
</reference>
<dbReference type="AlphaFoldDB" id="A0A183A042"/>
<dbReference type="WBParaSite" id="ECPE_0000032601-mRNA-1">
    <property type="protein sequence ID" value="ECPE_0000032601-mRNA-1"/>
    <property type="gene ID" value="ECPE_0000032601"/>
</dbReference>
<accession>A0A183A042</accession>
<dbReference type="EMBL" id="UZAN01001056">
    <property type="protein sequence ID" value="VDP21602.1"/>
    <property type="molecule type" value="Genomic_DNA"/>
</dbReference>
<sequence>MMTASLLLASNCSLHPSEVSDWYDQECSAAETSIQMRNYFHTSSVEYETPKQSQSWQIRDLDETDSPIDHDRVMDGRNFSSDYRSISKESSASIEPFINDQCWEKNTPKADQGLLRDSVIWAPPLKSDTAIILKRTLLRQSVSSGESVDSETRRTISQLKNYNATEDSCPSPIGTIYRRISHPDFEQKATHWVNVLFDFHVGNENRMHMKIRRDISFR</sequence>
<dbReference type="Proteomes" id="UP000272942">
    <property type="component" value="Unassembled WGS sequence"/>
</dbReference>
<organism evidence="3">
    <name type="scientific">Echinostoma caproni</name>
    <dbReference type="NCBI Taxonomy" id="27848"/>
    <lineage>
        <taxon>Eukaryota</taxon>
        <taxon>Metazoa</taxon>
        <taxon>Spiralia</taxon>
        <taxon>Lophotrochozoa</taxon>
        <taxon>Platyhelminthes</taxon>
        <taxon>Trematoda</taxon>
        <taxon>Digenea</taxon>
        <taxon>Plagiorchiida</taxon>
        <taxon>Echinostomata</taxon>
        <taxon>Echinostomatoidea</taxon>
        <taxon>Echinostomatidae</taxon>
        <taxon>Echinostoma</taxon>
    </lineage>
</organism>
<gene>
    <name evidence="1" type="ORF">ECPE_LOCUS327</name>
</gene>
<reference evidence="1 2" key="2">
    <citation type="submission" date="2018-11" db="EMBL/GenBank/DDBJ databases">
        <authorList>
            <consortium name="Pathogen Informatics"/>
        </authorList>
    </citation>
    <scope>NUCLEOTIDE SEQUENCE [LARGE SCALE GENOMIC DNA]</scope>
    <source>
        <strain evidence="1 2">Egypt</strain>
    </source>
</reference>
<evidence type="ECO:0000313" key="1">
    <source>
        <dbReference type="EMBL" id="VDP21602.1"/>
    </source>
</evidence>
<protein>
    <submittedName>
        <fullName evidence="3">DUF1996 domain-containing protein</fullName>
    </submittedName>
</protein>
<evidence type="ECO:0000313" key="3">
    <source>
        <dbReference type="WBParaSite" id="ECPE_0000032601-mRNA-1"/>
    </source>
</evidence>
<dbReference type="OrthoDB" id="6271234at2759"/>
<keyword evidence="2" id="KW-1185">Reference proteome</keyword>
<evidence type="ECO:0000313" key="2">
    <source>
        <dbReference type="Proteomes" id="UP000272942"/>
    </source>
</evidence>
<name>A0A183A042_9TREM</name>
<proteinExistence type="predicted"/>